<accession>A0A9D4F5F4</accession>
<evidence type="ECO:0000313" key="1">
    <source>
        <dbReference type="EMBL" id="KAH3792685.1"/>
    </source>
</evidence>
<name>A0A9D4F5F4_DREPO</name>
<sequence>MLWVEQATEIKRSPSELKTWYDRMCTKICKLKKAATMSGQAVNEPTGTLASFFVFSRSLVLLSALYNAKIVLVLQISKQTQNHPRRSHPCHWNYFVIINTVA</sequence>
<keyword evidence="2" id="KW-1185">Reference proteome</keyword>
<comment type="caution">
    <text evidence="1">The sequence shown here is derived from an EMBL/GenBank/DDBJ whole genome shotgun (WGS) entry which is preliminary data.</text>
</comment>
<reference evidence="1" key="2">
    <citation type="submission" date="2020-11" db="EMBL/GenBank/DDBJ databases">
        <authorList>
            <person name="McCartney M.A."/>
            <person name="Auch B."/>
            <person name="Kono T."/>
            <person name="Mallez S."/>
            <person name="Becker A."/>
            <person name="Gohl D.M."/>
            <person name="Silverstein K.A.T."/>
            <person name="Koren S."/>
            <person name="Bechman K.B."/>
            <person name="Herman A."/>
            <person name="Abrahante J.E."/>
            <person name="Garbe J."/>
        </authorList>
    </citation>
    <scope>NUCLEOTIDE SEQUENCE</scope>
    <source>
        <strain evidence="1">Duluth1</strain>
        <tissue evidence="1">Whole animal</tissue>
    </source>
</reference>
<proteinExistence type="predicted"/>
<gene>
    <name evidence="1" type="ORF">DPMN_146184</name>
</gene>
<dbReference type="Proteomes" id="UP000828390">
    <property type="component" value="Unassembled WGS sequence"/>
</dbReference>
<reference evidence="1" key="1">
    <citation type="journal article" date="2019" name="bioRxiv">
        <title>The Genome of the Zebra Mussel, Dreissena polymorpha: A Resource for Invasive Species Research.</title>
        <authorList>
            <person name="McCartney M.A."/>
            <person name="Auch B."/>
            <person name="Kono T."/>
            <person name="Mallez S."/>
            <person name="Zhang Y."/>
            <person name="Obille A."/>
            <person name="Becker A."/>
            <person name="Abrahante J.E."/>
            <person name="Garbe J."/>
            <person name="Badalamenti J.P."/>
            <person name="Herman A."/>
            <person name="Mangelson H."/>
            <person name="Liachko I."/>
            <person name="Sullivan S."/>
            <person name="Sone E.D."/>
            <person name="Koren S."/>
            <person name="Silverstein K.A.T."/>
            <person name="Beckman K.B."/>
            <person name="Gohl D.M."/>
        </authorList>
    </citation>
    <scope>NUCLEOTIDE SEQUENCE</scope>
    <source>
        <strain evidence="1">Duluth1</strain>
        <tissue evidence="1">Whole animal</tissue>
    </source>
</reference>
<evidence type="ECO:0000313" key="2">
    <source>
        <dbReference type="Proteomes" id="UP000828390"/>
    </source>
</evidence>
<protein>
    <submittedName>
        <fullName evidence="1">Uncharacterized protein</fullName>
    </submittedName>
</protein>
<organism evidence="1 2">
    <name type="scientific">Dreissena polymorpha</name>
    <name type="common">Zebra mussel</name>
    <name type="synonym">Mytilus polymorpha</name>
    <dbReference type="NCBI Taxonomy" id="45954"/>
    <lineage>
        <taxon>Eukaryota</taxon>
        <taxon>Metazoa</taxon>
        <taxon>Spiralia</taxon>
        <taxon>Lophotrochozoa</taxon>
        <taxon>Mollusca</taxon>
        <taxon>Bivalvia</taxon>
        <taxon>Autobranchia</taxon>
        <taxon>Heteroconchia</taxon>
        <taxon>Euheterodonta</taxon>
        <taxon>Imparidentia</taxon>
        <taxon>Neoheterodontei</taxon>
        <taxon>Myida</taxon>
        <taxon>Dreissenoidea</taxon>
        <taxon>Dreissenidae</taxon>
        <taxon>Dreissena</taxon>
    </lineage>
</organism>
<dbReference type="AlphaFoldDB" id="A0A9D4F5F4"/>
<dbReference type="EMBL" id="JAIWYP010000007">
    <property type="protein sequence ID" value="KAH3792685.1"/>
    <property type="molecule type" value="Genomic_DNA"/>
</dbReference>